<gene>
    <name evidence="1" type="ORF">apy_05380</name>
</gene>
<dbReference type="AlphaFoldDB" id="A0A401H8V9"/>
<reference evidence="1 2" key="1">
    <citation type="submission" date="2017-02" db="EMBL/GenBank/DDBJ databases">
        <title>isolation and characterization of a novel temperate virus Aeropyrum globular virus 1 infecting hyperthermophilic archaeon Aeropyrum.</title>
        <authorList>
            <person name="Yumiya M."/>
            <person name="Yoshida T."/>
            <person name="Sako Y."/>
        </authorList>
    </citation>
    <scope>NUCLEOTIDE SEQUENCE [LARGE SCALE GENOMIC DNA]</scope>
    <source>
        <strain evidence="1 2">YK1-12-2013</strain>
    </source>
</reference>
<protein>
    <submittedName>
        <fullName evidence="1">Uncharacterized protein</fullName>
    </submittedName>
</protein>
<evidence type="ECO:0000313" key="2">
    <source>
        <dbReference type="Proteomes" id="UP000291213"/>
    </source>
</evidence>
<organism evidence="1 2">
    <name type="scientific">Aeropyrum pernix</name>
    <dbReference type="NCBI Taxonomy" id="56636"/>
    <lineage>
        <taxon>Archaea</taxon>
        <taxon>Thermoproteota</taxon>
        <taxon>Thermoprotei</taxon>
        <taxon>Desulfurococcales</taxon>
        <taxon>Desulfurococcaceae</taxon>
        <taxon>Aeropyrum</taxon>
    </lineage>
</organism>
<sequence length="101" mass="11149">MGGLVELASRKVLNKYKMLVESLGLKQLDVYRVVREGKPVDVIRIQDPASGKTALVDLGTTRESLTLQEFAERLLKALGESGITVSERLLLRLRGKLLETG</sequence>
<dbReference type="EMBL" id="BDMD01000024">
    <property type="protein sequence ID" value="GBF08813.1"/>
    <property type="molecule type" value="Genomic_DNA"/>
</dbReference>
<comment type="caution">
    <text evidence="1">The sequence shown here is derived from an EMBL/GenBank/DDBJ whole genome shotgun (WGS) entry which is preliminary data.</text>
</comment>
<accession>A0A401H8V9</accession>
<name>A0A401H8V9_AERPX</name>
<dbReference type="Proteomes" id="UP000291213">
    <property type="component" value="Unassembled WGS sequence"/>
</dbReference>
<evidence type="ECO:0000313" key="1">
    <source>
        <dbReference type="EMBL" id="GBF08813.1"/>
    </source>
</evidence>
<proteinExistence type="predicted"/>